<keyword evidence="2 4" id="KW-0560">Oxidoreductase</keyword>
<evidence type="ECO:0000256" key="4">
    <source>
        <dbReference type="RuleBase" id="RU003345"/>
    </source>
</evidence>
<dbReference type="PANTHER" id="PTHR11699">
    <property type="entry name" value="ALDEHYDE DEHYDROGENASE-RELATED"/>
    <property type="match status" value="1"/>
</dbReference>
<dbReference type="Gene3D" id="3.40.605.10">
    <property type="entry name" value="Aldehyde Dehydrogenase, Chain A, domain 1"/>
    <property type="match status" value="1"/>
</dbReference>
<evidence type="ECO:0000256" key="3">
    <source>
        <dbReference type="PROSITE-ProRule" id="PRU10007"/>
    </source>
</evidence>
<dbReference type="InterPro" id="IPR016162">
    <property type="entry name" value="Ald_DH_N"/>
</dbReference>
<organism evidence="6 7">
    <name type="scientific">Nocardioides iriomotensis</name>
    <dbReference type="NCBI Taxonomy" id="715784"/>
    <lineage>
        <taxon>Bacteria</taxon>
        <taxon>Bacillati</taxon>
        <taxon>Actinomycetota</taxon>
        <taxon>Actinomycetes</taxon>
        <taxon>Propionibacteriales</taxon>
        <taxon>Nocardioidaceae</taxon>
        <taxon>Nocardioides</taxon>
    </lineage>
</organism>
<dbReference type="Pfam" id="PF00171">
    <property type="entry name" value="Aldedh"/>
    <property type="match status" value="1"/>
</dbReference>
<dbReference type="InterPro" id="IPR016160">
    <property type="entry name" value="Ald_DH_CS_CYS"/>
</dbReference>
<dbReference type="EMBL" id="SDPU01000030">
    <property type="protein sequence ID" value="RYU10462.1"/>
    <property type="molecule type" value="Genomic_DNA"/>
</dbReference>
<sequence>MSVFEVVNPADESVVTTVEELEAEEVDAAVAKAQAAQRTWAALAPADRAGALRDFAAHVDAHVEELAALEVANAGHPIGQARWEAGNVRDVLTYYSAAPERLLGKQIPVAGGLDITFEEPMGVVGIITPWNFPMPILGWGLGPALAAGNAVLVKPAEWTPLTAMRIAELGAEAGLPAGLFQVLPGKGSVVGEALVDHPDVRKIVFTGSTETGTRVMARAAAHVKRVTLELGGKSANIVFADSDLEQAAASAPYGIFDNAGQDCCARSRILVQRSVYDRFMELFEPAVSGVAVGDPNDEGTEMGPLVSEAHREKVASYVPDDAPVAFRGTAPDGPGWWFPPTVLTPSRDDAVVREEVFGPVVAVLPFDDEADAITLANDSAYGLSGSIWTRDLSRAVRVSRAVEAGNLSVNSHSSVRYSTPFGGFKQSGIGRELGPDAPLQFTETKNVFLAIDSTESPS</sequence>
<comment type="caution">
    <text evidence="6">The sequence shown here is derived from an EMBL/GenBank/DDBJ whole genome shotgun (WGS) entry which is preliminary data.</text>
</comment>
<gene>
    <name evidence="6" type="ORF">ETU37_16995</name>
</gene>
<dbReference type="FunFam" id="3.40.309.10:FF:000039">
    <property type="entry name" value="Aldehyde dehydrogenase ALDC"/>
    <property type="match status" value="1"/>
</dbReference>
<feature type="active site" evidence="3">
    <location>
        <position position="229"/>
    </location>
</feature>
<evidence type="ECO:0000313" key="7">
    <source>
        <dbReference type="Proteomes" id="UP000291189"/>
    </source>
</evidence>
<dbReference type="GO" id="GO:0016620">
    <property type="term" value="F:oxidoreductase activity, acting on the aldehyde or oxo group of donors, NAD or NADP as acceptor"/>
    <property type="evidence" value="ECO:0007669"/>
    <property type="project" value="InterPro"/>
</dbReference>
<evidence type="ECO:0000313" key="6">
    <source>
        <dbReference type="EMBL" id="RYU10462.1"/>
    </source>
</evidence>
<evidence type="ECO:0000259" key="5">
    <source>
        <dbReference type="Pfam" id="PF00171"/>
    </source>
</evidence>
<name>A0A4Q5IWJ8_9ACTN</name>
<dbReference type="RefSeq" id="WP_129988546.1">
    <property type="nucleotide sequence ID" value="NZ_SDPU01000030.1"/>
</dbReference>
<dbReference type="InterPro" id="IPR016163">
    <property type="entry name" value="Ald_DH_C"/>
</dbReference>
<evidence type="ECO:0000256" key="1">
    <source>
        <dbReference type="ARBA" id="ARBA00009986"/>
    </source>
</evidence>
<dbReference type="PROSITE" id="PS00687">
    <property type="entry name" value="ALDEHYDE_DEHYDR_GLU"/>
    <property type="match status" value="1"/>
</dbReference>
<evidence type="ECO:0000256" key="2">
    <source>
        <dbReference type="ARBA" id="ARBA00023002"/>
    </source>
</evidence>
<comment type="similarity">
    <text evidence="1 4">Belongs to the aldehyde dehydrogenase family.</text>
</comment>
<keyword evidence="7" id="KW-1185">Reference proteome</keyword>
<dbReference type="SUPFAM" id="SSF53720">
    <property type="entry name" value="ALDH-like"/>
    <property type="match status" value="1"/>
</dbReference>
<dbReference type="FunFam" id="3.40.605.10:FF:000007">
    <property type="entry name" value="NAD/NADP-dependent betaine aldehyde dehydrogenase"/>
    <property type="match status" value="1"/>
</dbReference>
<dbReference type="OrthoDB" id="6882680at2"/>
<dbReference type="InterPro" id="IPR016161">
    <property type="entry name" value="Ald_DH/histidinol_DH"/>
</dbReference>
<protein>
    <submittedName>
        <fullName evidence="6">Aldehyde dehydrogenase</fullName>
    </submittedName>
</protein>
<dbReference type="InterPro" id="IPR015590">
    <property type="entry name" value="Aldehyde_DH_dom"/>
</dbReference>
<dbReference type="Gene3D" id="3.40.309.10">
    <property type="entry name" value="Aldehyde Dehydrogenase, Chain A, domain 2"/>
    <property type="match status" value="1"/>
</dbReference>
<accession>A0A4Q5IWJ8</accession>
<dbReference type="InterPro" id="IPR029510">
    <property type="entry name" value="Ald_DH_CS_GLU"/>
</dbReference>
<dbReference type="PROSITE" id="PS00070">
    <property type="entry name" value="ALDEHYDE_DEHYDR_CYS"/>
    <property type="match status" value="1"/>
</dbReference>
<feature type="domain" description="Aldehyde dehydrogenase" evidence="5">
    <location>
        <begin position="4"/>
        <end position="447"/>
    </location>
</feature>
<reference evidence="6 7" key="1">
    <citation type="submission" date="2019-01" db="EMBL/GenBank/DDBJ databases">
        <title>Nocardioides guangzhouensis sp. nov., an actinobacterium isolated from soil.</title>
        <authorList>
            <person name="Fu Y."/>
            <person name="Cai Y."/>
            <person name="Lin Z."/>
            <person name="Chen P."/>
        </authorList>
    </citation>
    <scope>NUCLEOTIDE SEQUENCE [LARGE SCALE GENOMIC DNA]</scope>
    <source>
        <strain evidence="6 7">NBRC 105384</strain>
    </source>
</reference>
<dbReference type="AlphaFoldDB" id="A0A4Q5IWJ8"/>
<dbReference type="Proteomes" id="UP000291189">
    <property type="component" value="Unassembled WGS sequence"/>
</dbReference>
<proteinExistence type="inferred from homology"/>